<organism evidence="1 2">
    <name type="scientific">Sinanodonta woodiana</name>
    <name type="common">Chinese pond mussel</name>
    <name type="synonym">Anodonta woodiana</name>
    <dbReference type="NCBI Taxonomy" id="1069815"/>
    <lineage>
        <taxon>Eukaryota</taxon>
        <taxon>Metazoa</taxon>
        <taxon>Spiralia</taxon>
        <taxon>Lophotrochozoa</taxon>
        <taxon>Mollusca</taxon>
        <taxon>Bivalvia</taxon>
        <taxon>Autobranchia</taxon>
        <taxon>Heteroconchia</taxon>
        <taxon>Palaeoheterodonta</taxon>
        <taxon>Unionida</taxon>
        <taxon>Unionoidea</taxon>
        <taxon>Unionidae</taxon>
        <taxon>Unioninae</taxon>
        <taxon>Sinanodonta</taxon>
    </lineage>
</organism>
<keyword evidence="2" id="KW-1185">Reference proteome</keyword>
<protein>
    <submittedName>
        <fullName evidence="1">Uncharacterized protein</fullName>
    </submittedName>
</protein>
<evidence type="ECO:0000313" key="1">
    <source>
        <dbReference type="EMBL" id="KAL3879180.1"/>
    </source>
</evidence>
<dbReference type="EMBL" id="JBJQND010000004">
    <property type="protein sequence ID" value="KAL3879180.1"/>
    <property type="molecule type" value="Genomic_DNA"/>
</dbReference>
<evidence type="ECO:0000313" key="2">
    <source>
        <dbReference type="Proteomes" id="UP001634394"/>
    </source>
</evidence>
<reference evidence="1 2" key="1">
    <citation type="submission" date="2024-11" db="EMBL/GenBank/DDBJ databases">
        <title>Chromosome-level genome assembly of the freshwater bivalve Anodonta woodiana.</title>
        <authorList>
            <person name="Chen X."/>
        </authorList>
    </citation>
    <scope>NUCLEOTIDE SEQUENCE [LARGE SCALE GENOMIC DNA]</scope>
    <source>
        <strain evidence="1">MN2024</strain>
        <tissue evidence="1">Gills</tissue>
    </source>
</reference>
<sequence>MVDMPYKEGTGKTELDSELLIDMCGKENRQNKIEGTKKRGNCRQNRKCQRNSLEIKGRKWRRRLLAEKSSKISKKLVKNVTSGDINKSARLLKN</sequence>
<name>A0ABD3X0D6_SINWO</name>
<comment type="caution">
    <text evidence="1">The sequence shown here is derived from an EMBL/GenBank/DDBJ whole genome shotgun (WGS) entry which is preliminary data.</text>
</comment>
<gene>
    <name evidence="1" type="ORF">ACJMK2_031489</name>
</gene>
<dbReference type="AlphaFoldDB" id="A0ABD3X0D6"/>
<proteinExistence type="predicted"/>
<dbReference type="Proteomes" id="UP001634394">
    <property type="component" value="Unassembled WGS sequence"/>
</dbReference>
<accession>A0ABD3X0D6</accession>